<dbReference type="EMBL" id="JARBDR010000246">
    <property type="protein sequence ID" value="KAJ8317154.1"/>
    <property type="molecule type" value="Genomic_DNA"/>
</dbReference>
<keyword evidence="1" id="KW-0175">Coiled coil</keyword>
<keyword evidence="4" id="KW-1185">Reference proteome</keyword>
<dbReference type="Gene3D" id="3.60.10.10">
    <property type="entry name" value="Endonuclease/exonuclease/phosphatase"/>
    <property type="match status" value="1"/>
</dbReference>
<feature type="coiled-coil region" evidence="1">
    <location>
        <begin position="277"/>
        <end position="327"/>
    </location>
</feature>
<dbReference type="SUPFAM" id="SSF56219">
    <property type="entry name" value="DNase I-like"/>
    <property type="match status" value="1"/>
</dbReference>
<evidence type="ECO:0000313" key="3">
    <source>
        <dbReference type="EMBL" id="KAJ8317154.1"/>
    </source>
</evidence>
<dbReference type="Pfam" id="PF14529">
    <property type="entry name" value="Exo_endo_phos_2"/>
    <property type="match status" value="1"/>
</dbReference>
<feature type="domain" description="Endonuclease/exonuclease/phosphatase" evidence="2">
    <location>
        <begin position="130"/>
        <end position="202"/>
    </location>
</feature>
<dbReference type="Proteomes" id="UP001217089">
    <property type="component" value="Unassembled WGS sequence"/>
</dbReference>
<dbReference type="PANTHER" id="PTHR33395">
    <property type="entry name" value="TRANSCRIPTASE, PUTATIVE-RELATED-RELATED"/>
    <property type="match status" value="1"/>
</dbReference>
<evidence type="ECO:0000259" key="2">
    <source>
        <dbReference type="Pfam" id="PF14529"/>
    </source>
</evidence>
<accession>A0ABQ9FIN7</accession>
<gene>
    <name evidence="3" type="ORF">KUTeg_005058</name>
</gene>
<proteinExistence type="predicted"/>
<organism evidence="3 4">
    <name type="scientific">Tegillarca granosa</name>
    <name type="common">Malaysian cockle</name>
    <name type="synonym">Anadara granosa</name>
    <dbReference type="NCBI Taxonomy" id="220873"/>
    <lineage>
        <taxon>Eukaryota</taxon>
        <taxon>Metazoa</taxon>
        <taxon>Spiralia</taxon>
        <taxon>Lophotrochozoa</taxon>
        <taxon>Mollusca</taxon>
        <taxon>Bivalvia</taxon>
        <taxon>Autobranchia</taxon>
        <taxon>Pteriomorphia</taxon>
        <taxon>Arcoida</taxon>
        <taxon>Arcoidea</taxon>
        <taxon>Arcidae</taxon>
        <taxon>Tegillarca</taxon>
    </lineage>
</organism>
<dbReference type="InterPro" id="IPR036691">
    <property type="entry name" value="Endo/exonu/phosph_ase_sf"/>
</dbReference>
<dbReference type="PANTHER" id="PTHR33395:SF21">
    <property type="entry name" value="PERICARDIN"/>
    <property type="match status" value="1"/>
</dbReference>
<evidence type="ECO:0000313" key="4">
    <source>
        <dbReference type="Proteomes" id="UP001217089"/>
    </source>
</evidence>
<sequence length="380" mass="43891">MMIGKSINARVSKKQGTSKFNSVATNLLATPQGACAKNFENSEETLSQLSFCSQEDDEEHNQSHSLLSDIRDHNKRKRVFYSNADSILNKSDELSCMITKANRLEDMDQYSFKESIWCEINLCGNDRLIIRCVYRSPSSSTANDKNLVKLFNKVSKQGSYILIAGDFNMREIDWSDMSTNSGEMSRSYQFLECIRDVNFTQHISWPTRNRCWVYLKKYFWLKVLVNSFNGSGCDSSDEDDEDDLEDDVRYSNLFPDKFKLNKDLKRARAAGGRTNIYLTEEEINKNAEELITEEEKEKRRAEKRRAKKKRRRERKKLEKALDDDEDDNQIKEVCIYTFKPSVNDFWTGVGITSGHVLYDFLTGVGITSGQVLHDFWTGVA</sequence>
<reference evidence="3 4" key="1">
    <citation type="submission" date="2022-12" db="EMBL/GenBank/DDBJ databases">
        <title>Chromosome-level genome of Tegillarca granosa.</title>
        <authorList>
            <person name="Kim J."/>
        </authorList>
    </citation>
    <scope>NUCLEOTIDE SEQUENCE [LARGE SCALE GENOMIC DNA]</scope>
    <source>
        <strain evidence="3">Teg-2019</strain>
        <tissue evidence="3">Adductor muscle</tissue>
    </source>
</reference>
<evidence type="ECO:0000256" key="1">
    <source>
        <dbReference type="SAM" id="Coils"/>
    </source>
</evidence>
<dbReference type="InterPro" id="IPR005135">
    <property type="entry name" value="Endo/exonuclease/phosphatase"/>
</dbReference>
<comment type="caution">
    <text evidence="3">The sequence shown here is derived from an EMBL/GenBank/DDBJ whole genome shotgun (WGS) entry which is preliminary data.</text>
</comment>
<protein>
    <recommendedName>
        <fullName evidence="2">Endonuclease/exonuclease/phosphatase domain-containing protein</fullName>
    </recommendedName>
</protein>
<name>A0ABQ9FIN7_TEGGR</name>